<reference evidence="1" key="1">
    <citation type="journal article" date="2015" name="Virus Res.">
        <title>Complete genome sequence and intracellular protein localization of Datura yellow vein nucleorhabdovirus.</title>
        <authorList>
            <person name="Dietzgen R.G."/>
            <person name="Innes D.J."/>
            <person name="Bejerman N."/>
        </authorList>
    </citation>
    <scope>NUCLEOTIDE SEQUENCE</scope>
    <source>
        <strain evidence="1">LC</strain>
    </source>
</reference>
<accession>A0A9Y0XBK7</accession>
<sequence>MPLSEVSQLPLDYVHRVNSVPFLLASLDALYHEAHGISGDHTLFVTSFYLLVALALLWGTPGTVWYKAGCWVQPISGRNVIFCGPSGILRRFRLYAARLGLCLTESFLREGDNRAISLQSYWALPDTVHMDMAQLDMLSVQMPSEYLFSFFDGNPVGFRPSLSGNGPTFYVSSLLGLTGQSPWLYLALRRRNHNRLRRPDRAITGVMECLALLPGALRTEGNPGQGSVLLLRRLGRLLGLAQVDSEFVTPSDSLSTYFNSVLAQDRERASVSYFQLDLEYLDDMELLAMADSDEDDEDFGDVF</sequence>
<reference evidence="1" key="3">
    <citation type="journal article" date="2019" name="Arch. Virol.">
        <title>Novel bird's-foot trefoil RNA viruses provide insights into a clade of legume-associated enamoviruses and rhabdoviruses.</title>
        <authorList>
            <person name="Debat H.J."/>
            <person name="Bejerman N."/>
        </authorList>
    </citation>
    <scope>NUCLEOTIDE SEQUENCE</scope>
    <source>
        <strain evidence="1">LC</strain>
    </source>
</reference>
<organism evidence="1">
    <name type="scientific">Bird's-foot trefoil enamovirus 1</name>
    <dbReference type="NCBI Taxonomy" id="2283314"/>
    <lineage>
        <taxon>Viruses</taxon>
        <taxon>Riboviria</taxon>
        <taxon>Orthornavirae</taxon>
        <taxon>Pisuviricota</taxon>
        <taxon>Pisoniviricetes</taxon>
        <taxon>Sobelivirales</taxon>
        <taxon>Solemoviridae</taxon>
        <taxon>Enamovirus</taxon>
        <taxon>Enamovirus BFTEV</taxon>
        <taxon>Birdsfoot trefoil enamovirus 1</taxon>
    </lineage>
</organism>
<dbReference type="EMBL" id="BK010825">
    <property type="protein sequence ID" value="DBA08156.1"/>
    <property type="molecule type" value="Genomic_RNA"/>
</dbReference>
<protein>
    <submittedName>
        <fullName evidence="1">34K protein</fullName>
    </submittedName>
</protein>
<reference evidence="1" key="2">
    <citation type="journal article" date="2016" name="Arch. Virol.">
        <title>Complete genome sequence of a new enamovirus from Argentina infecting alfalfa plants showing dwarfism symptoms.</title>
        <authorList>
            <person name="Bejerman N."/>
            <person name="Giolitti F."/>
            <person name="Trucco V."/>
            <person name="de Breuil S."/>
            <person name="Dietzgen R.G."/>
            <person name="Lenardon S."/>
        </authorList>
    </citation>
    <scope>NUCLEOTIDE SEQUENCE</scope>
    <source>
        <strain evidence="1">LC</strain>
    </source>
</reference>
<name>A0A9Y0XBK7_9VIRU</name>
<proteinExistence type="predicted"/>
<evidence type="ECO:0000313" key="1">
    <source>
        <dbReference type="EMBL" id="DBA08156.1"/>
    </source>
</evidence>